<feature type="domain" description="Amino acid permease/ SLC12A" evidence="8">
    <location>
        <begin position="12"/>
        <end position="459"/>
    </location>
</feature>
<evidence type="ECO:0000313" key="9">
    <source>
        <dbReference type="EMBL" id="MCL1127753.1"/>
    </source>
</evidence>
<evidence type="ECO:0000259" key="8">
    <source>
        <dbReference type="Pfam" id="PF00324"/>
    </source>
</evidence>
<dbReference type="PIRSF" id="PIRSF006060">
    <property type="entry name" value="AA_transporter"/>
    <property type="match status" value="1"/>
</dbReference>
<proteinExistence type="predicted"/>
<evidence type="ECO:0000256" key="7">
    <source>
        <dbReference type="SAM" id="Phobius"/>
    </source>
</evidence>
<name>A0ABT0LJ67_9GAMM</name>
<accession>A0ABT0LJ67</accession>
<feature type="transmembrane region" description="Helical" evidence="7">
    <location>
        <begin position="122"/>
        <end position="143"/>
    </location>
</feature>
<feature type="transmembrane region" description="Helical" evidence="7">
    <location>
        <begin position="194"/>
        <end position="215"/>
    </location>
</feature>
<keyword evidence="3 7" id="KW-0812">Transmembrane</keyword>
<dbReference type="Pfam" id="PF00324">
    <property type="entry name" value="AA_permease"/>
    <property type="match status" value="1"/>
</dbReference>
<gene>
    <name evidence="9" type="ORF">L2764_25630</name>
</gene>
<dbReference type="Gene3D" id="1.20.1740.10">
    <property type="entry name" value="Amino acid/polyamine transporter I"/>
    <property type="match status" value="1"/>
</dbReference>
<feature type="transmembrane region" description="Helical" evidence="7">
    <location>
        <begin position="40"/>
        <end position="57"/>
    </location>
</feature>
<evidence type="ECO:0000313" key="10">
    <source>
        <dbReference type="Proteomes" id="UP001203423"/>
    </source>
</evidence>
<reference evidence="9 10" key="1">
    <citation type="submission" date="2022-01" db="EMBL/GenBank/DDBJ databases">
        <title>Whole genome-based taxonomy of the Shewanellaceae.</title>
        <authorList>
            <person name="Martin-Rodriguez A.J."/>
        </authorList>
    </citation>
    <scope>NUCLEOTIDE SEQUENCE [LARGE SCALE GENOMIC DNA]</scope>
    <source>
        <strain evidence="9 10">DSM 17177</strain>
    </source>
</reference>
<dbReference type="InterPro" id="IPR004841">
    <property type="entry name" value="AA-permease/SLC12A_dom"/>
</dbReference>
<comment type="subcellular location">
    <subcellularLocation>
        <location evidence="1">Membrane</location>
        <topology evidence="1">Multi-pass membrane protein</topology>
    </subcellularLocation>
</comment>
<feature type="transmembrane region" description="Helical" evidence="7">
    <location>
        <begin position="332"/>
        <end position="351"/>
    </location>
</feature>
<sequence length="480" mass="52427">MNTLKRRLQSRHLTMIALGGSIGTGLFLTSGMSIHSAGPGGAVLGYGLIAIMVYFLMTSLAEMSTYAPTTGTFCEYSGQYVDPAFGFAMGWNYWFSLSISIAVDILSAAFIMTFWFPDANTLQWSGLFYVVIFGINLFTVKLFGETEYFLSMVKVSFIIIFIIVGGLTIVGMLGHNAAVNFSNWTIGDAPFHGGGYAVVGVLLLAGFSFQGTELVGVAAGEAKTPQKSVPKAIKMTFWRILIFYLLSLVVISFLIPYTSPSLASSHVTMSPFTLIFQQAGLQFAASLTNAIILVAVLSTGNANMYSATRIMWYLAKSHQGPKSIAKVSRSGVPYMALIITAIAGSAFLLTYKFQNGVIFHWLVNISSLAGFVVWFGIALSHYRFRRAYLAQGFDMAALPYRSKLFPLAPVIAMVLIAAIIIGQPLNAIVSHEFTWGTFFSTYMGVIVFFIIGIGYKIKHHTRLIPLDKCVFHHKQGDPSP</sequence>
<dbReference type="PANTHER" id="PTHR43341">
    <property type="entry name" value="AMINO ACID PERMEASE"/>
    <property type="match status" value="1"/>
</dbReference>
<keyword evidence="10" id="KW-1185">Reference proteome</keyword>
<keyword evidence="6 7" id="KW-0472">Membrane</keyword>
<dbReference type="InterPro" id="IPR050524">
    <property type="entry name" value="APC_YAT"/>
</dbReference>
<keyword evidence="2" id="KW-0813">Transport</keyword>
<dbReference type="InterPro" id="IPR004840">
    <property type="entry name" value="Amino_acid_permease_CS"/>
</dbReference>
<dbReference type="Proteomes" id="UP001203423">
    <property type="component" value="Unassembled WGS sequence"/>
</dbReference>
<dbReference type="RefSeq" id="WP_248943187.1">
    <property type="nucleotide sequence ID" value="NZ_JAKIKS010000207.1"/>
</dbReference>
<feature type="transmembrane region" description="Helical" evidence="7">
    <location>
        <begin position="275"/>
        <end position="297"/>
    </location>
</feature>
<comment type="caution">
    <text evidence="9">The sequence shown here is derived from an EMBL/GenBank/DDBJ whole genome shotgun (WGS) entry which is preliminary data.</text>
</comment>
<protein>
    <submittedName>
        <fullName evidence="9">Amino acid permease</fullName>
    </submittedName>
</protein>
<feature type="transmembrane region" description="Helical" evidence="7">
    <location>
        <begin position="357"/>
        <end position="382"/>
    </location>
</feature>
<evidence type="ECO:0000256" key="3">
    <source>
        <dbReference type="ARBA" id="ARBA00022692"/>
    </source>
</evidence>
<feature type="transmembrane region" description="Helical" evidence="7">
    <location>
        <begin position="433"/>
        <end position="455"/>
    </location>
</feature>
<evidence type="ECO:0000256" key="1">
    <source>
        <dbReference type="ARBA" id="ARBA00004141"/>
    </source>
</evidence>
<dbReference type="PROSITE" id="PS00218">
    <property type="entry name" value="AMINO_ACID_PERMEASE_1"/>
    <property type="match status" value="1"/>
</dbReference>
<evidence type="ECO:0000256" key="5">
    <source>
        <dbReference type="ARBA" id="ARBA00022989"/>
    </source>
</evidence>
<organism evidence="9 10">
    <name type="scientific">Shewanella surugensis</name>
    <dbReference type="NCBI Taxonomy" id="212020"/>
    <lineage>
        <taxon>Bacteria</taxon>
        <taxon>Pseudomonadati</taxon>
        <taxon>Pseudomonadota</taxon>
        <taxon>Gammaproteobacteria</taxon>
        <taxon>Alteromonadales</taxon>
        <taxon>Shewanellaceae</taxon>
        <taxon>Shewanella</taxon>
    </lineage>
</organism>
<keyword evidence="5 7" id="KW-1133">Transmembrane helix</keyword>
<keyword evidence="4" id="KW-0029">Amino-acid transport</keyword>
<dbReference type="EMBL" id="JAKIKS010000207">
    <property type="protein sequence ID" value="MCL1127753.1"/>
    <property type="molecule type" value="Genomic_DNA"/>
</dbReference>
<feature type="transmembrane region" description="Helical" evidence="7">
    <location>
        <begin position="12"/>
        <end position="34"/>
    </location>
</feature>
<evidence type="ECO:0000256" key="4">
    <source>
        <dbReference type="ARBA" id="ARBA00022970"/>
    </source>
</evidence>
<evidence type="ECO:0000256" key="2">
    <source>
        <dbReference type="ARBA" id="ARBA00022448"/>
    </source>
</evidence>
<evidence type="ECO:0000256" key="6">
    <source>
        <dbReference type="ARBA" id="ARBA00023136"/>
    </source>
</evidence>
<feature type="transmembrane region" description="Helical" evidence="7">
    <location>
        <begin position="93"/>
        <end position="116"/>
    </location>
</feature>
<dbReference type="PANTHER" id="PTHR43341:SF1">
    <property type="entry name" value="GENERAL AMINO-ACID PERMEASE GAP1"/>
    <property type="match status" value="1"/>
</dbReference>
<feature type="transmembrane region" description="Helical" evidence="7">
    <location>
        <begin position="236"/>
        <end position="255"/>
    </location>
</feature>
<feature type="transmembrane region" description="Helical" evidence="7">
    <location>
        <begin position="403"/>
        <end position="421"/>
    </location>
</feature>
<feature type="transmembrane region" description="Helical" evidence="7">
    <location>
        <begin position="155"/>
        <end position="174"/>
    </location>
</feature>